<name>A0A154PI03_DUFNO</name>
<accession>A0A154PI03</accession>
<keyword evidence="2" id="KW-1185">Reference proteome</keyword>
<protein>
    <submittedName>
        <fullName evidence="1">Uncharacterized protein</fullName>
    </submittedName>
</protein>
<dbReference type="Proteomes" id="UP000076502">
    <property type="component" value="Unassembled WGS sequence"/>
</dbReference>
<reference evidence="1 2" key="1">
    <citation type="submission" date="2015-07" db="EMBL/GenBank/DDBJ databases">
        <title>The genome of Dufourea novaeangliae.</title>
        <authorList>
            <person name="Pan H."/>
            <person name="Kapheim K."/>
        </authorList>
    </citation>
    <scope>NUCLEOTIDE SEQUENCE [LARGE SCALE GENOMIC DNA]</scope>
    <source>
        <strain evidence="1">0120121106</strain>
        <tissue evidence="1">Whole body</tissue>
    </source>
</reference>
<organism evidence="1 2">
    <name type="scientific">Dufourea novaeangliae</name>
    <name type="common">Sweat bee</name>
    <dbReference type="NCBI Taxonomy" id="178035"/>
    <lineage>
        <taxon>Eukaryota</taxon>
        <taxon>Metazoa</taxon>
        <taxon>Ecdysozoa</taxon>
        <taxon>Arthropoda</taxon>
        <taxon>Hexapoda</taxon>
        <taxon>Insecta</taxon>
        <taxon>Pterygota</taxon>
        <taxon>Neoptera</taxon>
        <taxon>Endopterygota</taxon>
        <taxon>Hymenoptera</taxon>
        <taxon>Apocrita</taxon>
        <taxon>Aculeata</taxon>
        <taxon>Apoidea</taxon>
        <taxon>Anthophila</taxon>
        <taxon>Halictidae</taxon>
        <taxon>Rophitinae</taxon>
        <taxon>Dufourea</taxon>
    </lineage>
</organism>
<dbReference type="AlphaFoldDB" id="A0A154PI03"/>
<sequence>MKEQFLYEHIQDMNMKEEGTKITSVIAKILHRQTTTAHTNLNAVTTITYFIFTSFTRIPR</sequence>
<evidence type="ECO:0000313" key="1">
    <source>
        <dbReference type="EMBL" id="KZC11491.1"/>
    </source>
</evidence>
<proteinExistence type="predicted"/>
<gene>
    <name evidence="1" type="ORF">WN55_03050</name>
</gene>
<evidence type="ECO:0000313" key="2">
    <source>
        <dbReference type="Proteomes" id="UP000076502"/>
    </source>
</evidence>
<dbReference type="EMBL" id="KQ434923">
    <property type="protein sequence ID" value="KZC11491.1"/>
    <property type="molecule type" value="Genomic_DNA"/>
</dbReference>